<sequence length="167" mass="18422">MIKKIQNILPVIILLLSLFIASTIFLPVLEYDGEAMFSGFIAVFGGEGRVFGSFGPTYIIPFSYYNFIAFFLPSILSILVFIMVINEKKTSVYKMVLGVLLSITFTLSIILIFQVPVNTSYSTVILGQTVTGNYANYQLAIGGIISYVLAIIGSVLSLLYTILQFEV</sequence>
<organism evidence="2 3">
    <name type="scientific">Acholeplasma oculi</name>
    <dbReference type="NCBI Taxonomy" id="35623"/>
    <lineage>
        <taxon>Bacteria</taxon>
        <taxon>Bacillati</taxon>
        <taxon>Mycoplasmatota</taxon>
        <taxon>Mollicutes</taxon>
        <taxon>Acholeplasmatales</taxon>
        <taxon>Acholeplasmataceae</taxon>
        <taxon>Acholeplasma</taxon>
    </lineage>
</organism>
<dbReference type="HOGENOM" id="CLU_1590997_0_0_14"/>
<dbReference type="Proteomes" id="UP000032434">
    <property type="component" value="Chromosome 1"/>
</dbReference>
<evidence type="ECO:0000313" key="2">
    <source>
        <dbReference type="EMBL" id="CDR30731.1"/>
    </source>
</evidence>
<dbReference type="RefSeq" id="WP_045749245.1">
    <property type="nucleotide sequence ID" value="NZ_FUZK01000001.1"/>
</dbReference>
<keyword evidence="1" id="KW-0472">Membrane</keyword>
<reference evidence="3" key="1">
    <citation type="submission" date="2014-05" db="EMBL/GenBank/DDBJ databases">
        <authorList>
            <person name="Kube M."/>
        </authorList>
    </citation>
    <scope>NUCLEOTIDE SEQUENCE [LARGE SCALE GENOMIC DNA]</scope>
</reference>
<dbReference type="AlphaFoldDB" id="A0A061AGQ4"/>
<keyword evidence="3" id="KW-1185">Reference proteome</keyword>
<keyword evidence="1" id="KW-0812">Transmembrane</keyword>
<gene>
    <name evidence="2" type="ORF">Aocu_06580</name>
</gene>
<protein>
    <submittedName>
        <fullName evidence="2">Uncharacterized protein</fullName>
    </submittedName>
</protein>
<name>A0A061AGQ4_9MOLU</name>
<keyword evidence="1" id="KW-1133">Transmembrane helix</keyword>
<feature type="transmembrane region" description="Helical" evidence="1">
    <location>
        <begin position="7"/>
        <end position="29"/>
    </location>
</feature>
<proteinExistence type="predicted"/>
<dbReference type="STRING" id="35623.Aocu_06580"/>
<dbReference type="EMBL" id="LK028559">
    <property type="protein sequence ID" value="CDR30731.1"/>
    <property type="molecule type" value="Genomic_DNA"/>
</dbReference>
<dbReference type="InParanoid" id="A0A061AGQ4"/>
<dbReference type="OrthoDB" id="10000754at2"/>
<dbReference type="PATRIC" id="fig|35623.3.peg.658"/>
<evidence type="ECO:0000256" key="1">
    <source>
        <dbReference type="SAM" id="Phobius"/>
    </source>
</evidence>
<dbReference type="KEGG" id="aoc:Aocu_06580"/>
<feature type="transmembrane region" description="Helical" evidence="1">
    <location>
        <begin position="64"/>
        <end position="85"/>
    </location>
</feature>
<feature type="transmembrane region" description="Helical" evidence="1">
    <location>
        <begin position="97"/>
        <end position="117"/>
    </location>
</feature>
<feature type="transmembrane region" description="Helical" evidence="1">
    <location>
        <begin position="137"/>
        <end position="163"/>
    </location>
</feature>
<accession>A0A061AGQ4</accession>
<evidence type="ECO:0000313" key="3">
    <source>
        <dbReference type="Proteomes" id="UP000032434"/>
    </source>
</evidence>